<dbReference type="InterPro" id="IPR014978">
    <property type="entry name" value="Gln-Leu-Gln_QLQ"/>
</dbReference>
<feature type="domain" description="WRC" evidence="7">
    <location>
        <begin position="74"/>
        <end position="118"/>
    </location>
</feature>
<comment type="function">
    <text evidence="5">Transcription activator.</text>
</comment>
<dbReference type="Pfam" id="PF08880">
    <property type="entry name" value="QLQ"/>
    <property type="match status" value="1"/>
</dbReference>
<gene>
    <name evidence="8" type="ORF">HS088_TW04G00686</name>
</gene>
<comment type="similarity">
    <text evidence="2 5">Belongs to the GRF family.</text>
</comment>
<dbReference type="GO" id="GO:0005524">
    <property type="term" value="F:ATP binding"/>
    <property type="evidence" value="ECO:0007669"/>
    <property type="project" value="UniProtKB-UniRule"/>
</dbReference>
<dbReference type="AlphaFoldDB" id="A0A7J7DQT4"/>
<keyword evidence="3 5" id="KW-0539">Nucleus</keyword>
<dbReference type="InterPro" id="IPR031137">
    <property type="entry name" value="GRF"/>
</dbReference>
<comment type="subcellular location">
    <subcellularLocation>
        <location evidence="1 5">Nucleus</location>
    </subcellularLocation>
</comment>
<evidence type="ECO:0000256" key="4">
    <source>
        <dbReference type="PROSITE-ProRule" id="PRU01002"/>
    </source>
</evidence>
<proteinExistence type="inferred from homology"/>
<dbReference type="InParanoid" id="A0A7J7DQT4"/>
<dbReference type="FunCoup" id="A0A7J7DQT4">
    <property type="interactions" value="7"/>
</dbReference>
<dbReference type="PROSITE" id="PS51666">
    <property type="entry name" value="QLQ"/>
    <property type="match status" value="1"/>
</dbReference>
<protein>
    <recommendedName>
        <fullName evidence="5">Growth-regulating factor</fullName>
    </recommendedName>
</protein>
<dbReference type="PANTHER" id="PTHR31602">
    <property type="entry name" value="GROWTH-REGULATING FACTOR 5"/>
    <property type="match status" value="1"/>
</dbReference>
<comment type="domain">
    <text evidence="5">The QLQ domain and WRC domain may be involved in protein-protein interaction and DNA-binding, respectively.</text>
</comment>
<dbReference type="SMART" id="SM00951">
    <property type="entry name" value="QLQ"/>
    <property type="match status" value="1"/>
</dbReference>
<evidence type="ECO:0000256" key="3">
    <source>
        <dbReference type="ARBA" id="ARBA00023242"/>
    </source>
</evidence>
<keyword evidence="9" id="KW-1185">Reference proteome</keyword>
<evidence type="ECO:0000259" key="6">
    <source>
        <dbReference type="PROSITE" id="PS51666"/>
    </source>
</evidence>
<dbReference type="PROSITE" id="PS51667">
    <property type="entry name" value="WRC"/>
    <property type="match status" value="1"/>
</dbReference>
<feature type="domain" description="QLQ" evidence="6">
    <location>
        <begin position="19"/>
        <end position="54"/>
    </location>
</feature>
<dbReference type="InterPro" id="IPR014977">
    <property type="entry name" value="WRC_dom"/>
</dbReference>
<evidence type="ECO:0000256" key="1">
    <source>
        <dbReference type="ARBA" id="ARBA00004123"/>
    </source>
</evidence>
<dbReference type="GO" id="GO:0006351">
    <property type="term" value="P:DNA-templated transcription"/>
    <property type="evidence" value="ECO:0007669"/>
    <property type="project" value="UniProtKB-UniRule"/>
</dbReference>
<keyword evidence="5" id="KW-0805">Transcription regulation</keyword>
<dbReference type="EMBL" id="JAAARO010000004">
    <property type="protein sequence ID" value="KAF5748728.1"/>
    <property type="molecule type" value="Genomic_DNA"/>
</dbReference>
<evidence type="ECO:0000256" key="5">
    <source>
        <dbReference type="RuleBase" id="RU367127"/>
    </source>
</evidence>
<dbReference type="GO" id="GO:0006355">
    <property type="term" value="P:regulation of DNA-templated transcription"/>
    <property type="evidence" value="ECO:0007669"/>
    <property type="project" value="InterPro"/>
</dbReference>
<name>A0A7J7DQT4_TRIWF</name>
<accession>A0A7J7DQT4</accession>
<evidence type="ECO:0000313" key="9">
    <source>
        <dbReference type="Proteomes" id="UP000593562"/>
    </source>
</evidence>
<sequence>MESVPNMSSNLSAAERPRLFTASQWQELERQASIFKFLKAGVPVPRDLLTSIIFPSFLSQQNLGYCSYYGKRIDPEPGRCRRTDGKKWRCSKDACPDSKYCERHMNKGRIRSRKPVELQNTSQSLPAVASNIATGSSSGPGSFQPTLLSHNSQALSFGSNLPQMEMEPTPYEVYAKECRFLYGLKPEAEMNNGEALEGLGHRGATKNTKESTWNFVTSQIPSHSLTEPISDDFLQYDYPQLQVLQDIEPPTMSDAMPKQQHQHCTFGRDYSSVSYTKKEVQQSLEPYLEGWPRSLDFGSHVDEQKSNKLPSITTKLSISTPMAGCKYNMSSHPQRDA</sequence>
<keyword evidence="5" id="KW-0804">Transcription</keyword>
<keyword evidence="5" id="KW-0010">Activator</keyword>
<dbReference type="Pfam" id="PF08879">
    <property type="entry name" value="WRC"/>
    <property type="match status" value="1"/>
</dbReference>
<evidence type="ECO:0000313" key="8">
    <source>
        <dbReference type="EMBL" id="KAF5748728.1"/>
    </source>
</evidence>
<dbReference type="Proteomes" id="UP000593562">
    <property type="component" value="Unassembled WGS sequence"/>
</dbReference>
<dbReference type="PANTHER" id="PTHR31602:SF8">
    <property type="entry name" value="GROWTH-REGULATING FACTOR 5"/>
    <property type="match status" value="1"/>
</dbReference>
<evidence type="ECO:0000256" key="2">
    <source>
        <dbReference type="ARBA" id="ARBA00008122"/>
    </source>
</evidence>
<organism evidence="8 9">
    <name type="scientific">Tripterygium wilfordii</name>
    <name type="common">Thunder God vine</name>
    <dbReference type="NCBI Taxonomy" id="458696"/>
    <lineage>
        <taxon>Eukaryota</taxon>
        <taxon>Viridiplantae</taxon>
        <taxon>Streptophyta</taxon>
        <taxon>Embryophyta</taxon>
        <taxon>Tracheophyta</taxon>
        <taxon>Spermatophyta</taxon>
        <taxon>Magnoliopsida</taxon>
        <taxon>eudicotyledons</taxon>
        <taxon>Gunneridae</taxon>
        <taxon>Pentapetalae</taxon>
        <taxon>rosids</taxon>
        <taxon>fabids</taxon>
        <taxon>Celastrales</taxon>
        <taxon>Celastraceae</taxon>
        <taxon>Tripterygium</taxon>
    </lineage>
</organism>
<comment type="caution">
    <text evidence="4">Lacks conserved residue(s) required for the propagation of feature annotation.</text>
</comment>
<evidence type="ECO:0000259" key="7">
    <source>
        <dbReference type="PROSITE" id="PS51667"/>
    </source>
</evidence>
<reference evidence="8 9" key="1">
    <citation type="journal article" date="2020" name="Nat. Commun.">
        <title>Genome of Tripterygium wilfordii and identification of cytochrome P450 involved in triptolide biosynthesis.</title>
        <authorList>
            <person name="Tu L."/>
            <person name="Su P."/>
            <person name="Zhang Z."/>
            <person name="Gao L."/>
            <person name="Wang J."/>
            <person name="Hu T."/>
            <person name="Zhou J."/>
            <person name="Zhang Y."/>
            <person name="Zhao Y."/>
            <person name="Liu Y."/>
            <person name="Song Y."/>
            <person name="Tong Y."/>
            <person name="Lu Y."/>
            <person name="Yang J."/>
            <person name="Xu C."/>
            <person name="Jia M."/>
            <person name="Peters R.J."/>
            <person name="Huang L."/>
            <person name="Gao W."/>
        </authorList>
    </citation>
    <scope>NUCLEOTIDE SEQUENCE [LARGE SCALE GENOMIC DNA]</scope>
    <source>
        <strain evidence="9">cv. XIE 37</strain>
        <tissue evidence="8">Leaf</tissue>
    </source>
</reference>
<comment type="caution">
    <text evidence="8">The sequence shown here is derived from an EMBL/GenBank/DDBJ whole genome shotgun (WGS) entry which is preliminary data.</text>
</comment>
<dbReference type="GO" id="GO:0099402">
    <property type="term" value="P:plant organ development"/>
    <property type="evidence" value="ECO:0007669"/>
    <property type="project" value="UniProtKB-ARBA"/>
</dbReference>
<dbReference type="GO" id="GO:0005634">
    <property type="term" value="C:nucleus"/>
    <property type="evidence" value="ECO:0007669"/>
    <property type="project" value="UniProtKB-SubCell"/>
</dbReference>